<feature type="region of interest" description="Disordered" evidence="1">
    <location>
        <begin position="59"/>
        <end position="93"/>
    </location>
</feature>
<reference evidence="2 3" key="1">
    <citation type="submission" date="2018-04" db="EMBL/GenBank/DDBJ databases">
        <title>The genome of golden apple snail Pomacea canaliculata provides insight into stress tolerance and invasive adaptation.</title>
        <authorList>
            <person name="Liu C."/>
            <person name="Liu B."/>
            <person name="Ren Y."/>
            <person name="Zhang Y."/>
            <person name="Wang H."/>
            <person name="Li S."/>
            <person name="Jiang F."/>
            <person name="Yin L."/>
            <person name="Zhang G."/>
            <person name="Qian W."/>
            <person name="Fan W."/>
        </authorList>
    </citation>
    <scope>NUCLEOTIDE SEQUENCE [LARGE SCALE GENOMIC DNA]</scope>
    <source>
        <strain evidence="2">SZHN2017</strain>
        <tissue evidence="2">Muscle</tissue>
    </source>
</reference>
<dbReference type="AlphaFoldDB" id="A0A2T7P308"/>
<evidence type="ECO:0000313" key="2">
    <source>
        <dbReference type="EMBL" id="PVD27773.1"/>
    </source>
</evidence>
<accession>A0A2T7P308</accession>
<comment type="caution">
    <text evidence="2">The sequence shown here is derived from an EMBL/GenBank/DDBJ whole genome shotgun (WGS) entry which is preliminary data.</text>
</comment>
<dbReference type="Proteomes" id="UP000245119">
    <property type="component" value="Linkage Group LG7"/>
</dbReference>
<evidence type="ECO:0000256" key="1">
    <source>
        <dbReference type="SAM" id="MobiDB-lite"/>
    </source>
</evidence>
<gene>
    <name evidence="2" type="ORF">C0Q70_12945</name>
</gene>
<name>A0A2T7P308_POMCA</name>
<evidence type="ECO:0000313" key="3">
    <source>
        <dbReference type="Proteomes" id="UP000245119"/>
    </source>
</evidence>
<keyword evidence="3" id="KW-1185">Reference proteome</keyword>
<dbReference type="EMBL" id="PZQS01000007">
    <property type="protein sequence ID" value="PVD27773.1"/>
    <property type="molecule type" value="Genomic_DNA"/>
</dbReference>
<proteinExistence type="predicted"/>
<organism evidence="2 3">
    <name type="scientific">Pomacea canaliculata</name>
    <name type="common">Golden apple snail</name>
    <dbReference type="NCBI Taxonomy" id="400727"/>
    <lineage>
        <taxon>Eukaryota</taxon>
        <taxon>Metazoa</taxon>
        <taxon>Spiralia</taxon>
        <taxon>Lophotrochozoa</taxon>
        <taxon>Mollusca</taxon>
        <taxon>Gastropoda</taxon>
        <taxon>Caenogastropoda</taxon>
        <taxon>Architaenioglossa</taxon>
        <taxon>Ampullarioidea</taxon>
        <taxon>Ampullariidae</taxon>
        <taxon>Pomacea</taxon>
    </lineage>
</organism>
<feature type="compositionally biased region" description="Polar residues" evidence="1">
    <location>
        <begin position="65"/>
        <end position="76"/>
    </location>
</feature>
<sequence length="312" mass="33135">MNAQGTIPERCTVQTTENADGRRALVPVHLVNPAGPMMSPLCAPVLGRAVSVGTSDAKVGRTGGVITSNSSKQPAQHSHEHSTKSASAKESGPSVVVHRVFKAEDSSSAGSIATAVSSGRQDAGSNVTGIASALMVPSVAVASPVSIKSVDMQKEMSTMNTQPVLTADRAARSANNRVDVSLLHEKPSTVTNIQATTLGSDKTQQGRVYQVLQSNVHLKNSKDASQGLRKVVASKGKARRPNLHIFQKSGKKRTLDVDFNSANVEIVTPDEARERILRLESKASNRNVENTGQQITTFMEDKHGNVYHTVSI</sequence>
<protein>
    <submittedName>
        <fullName evidence="2">Uncharacterized protein</fullName>
    </submittedName>
</protein>